<feature type="domain" description="Amino acid transporter transmembrane" evidence="6">
    <location>
        <begin position="2"/>
        <end position="375"/>
    </location>
</feature>
<evidence type="ECO:0000256" key="4">
    <source>
        <dbReference type="ARBA" id="ARBA00023136"/>
    </source>
</evidence>
<feature type="transmembrane region" description="Helical" evidence="5">
    <location>
        <begin position="314"/>
        <end position="334"/>
    </location>
</feature>
<feature type="transmembrane region" description="Helical" evidence="5">
    <location>
        <begin position="122"/>
        <end position="143"/>
    </location>
</feature>
<keyword evidence="8" id="KW-1185">Reference proteome</keyword>
<comment type="caution">
    <text evidence="7">The sequence shown here is derived from an EMBL/GenBank/DDBJ whole genome shotgun (WGS) entry which is preliminary data.</text>
</comment>
<gene>
    <name evidence="7" type="ORF">KUTeg_023967</name>
</gene>
<proteinExistence type="predicted"/>
<feature type="transmembrane region" description="Helical" evidence="5">
    <location>
        <begin position="88"/>
        <end position="110"/>
    </location>
</feature>
<sequence>MMHLLKGMIGTGILAMPVAVKYAGLMIGPVGILIIGAIAVHCMHQLVASSHTLCKRIKKDTLSYAEVLETAIETGPLKYRSYSVAGRIIVNIFLIITQVSFGCVYIVFVGDNLQQVVESFRSGPGIFVYLSGISLCLIPFTFVKNLTTLAPFSMFANLLNIVGLIIVLSYIVRDLPSMDSVSSFPTWDKFPLYFGTAVFAFEGIGLVMPLENKMRHPEDFGGWLGVLNLGMTIVICLYTAVGFYGYLRFGDQVLGSVTLNLPQDSAKLMFSVSIFISYLLVMYVPFNIIWPAIEQCVTSRKNMSGGCASAVPHLDLLIALVGAFASSSLALIFPPLIEIITLSVEGEHLSKLTIIKNILTIILGIVGMVTGTYSAVKEIIQKF</sequence>
<evidence type="ECO:0000256" key="3">
    <source>
        <dbReference type="ARBA" id="ARBA00022989"/>
    </source>
</evidence>
<dbReference type="PANTHER" id="PTHR22950">
    <property type="entry name" value="AMINO ACID TRANSPORTER"/>
    <property type="match status" value="1"/>
</dbReference>
<evidence type="ECO:0000256" key="5">
    <source>
        <dbReference type="SAM" id="Phobius"/>
    </source>
</evidence>
<keyword evidence="2 5" id="KW-0812">Transmembrane</keyword>
<dbReference type="EMBL" id="JARBDR010000923">
    <property type="protein sequence ID" value="KAJ8297436.1"/>
    <property type="molecule type" value="Genomic_DNA"/>
</dbReference>
<accession>A0ABQ9DZ28</accession>
<evidence type="ECO:0000313" key="7">
    <source>
        <dbReference type="EMBL" id="KAJ8297436.1"/>
    </source>
</evidence>
<keyword evidence="3 5" id="KW-1133">Transmembrane helix</keyword>
<evidence type="ECO:0000256" key="2">
    <source>
        <dbReference type="ARBA" id="ARBA00022692"/>
    </source>
</evidence>
<dbReference type="Pfam" id="PF01490">
    <property type="entry name" value="Aa_trans"/>
    <property type="match status" value="1"/>
</dbReference>
<evidence type="ECO:0000313" key="8">
    <source>
        <dbReference type="Proteomes" id="UP001217089"/>
    </source>
</evidence>
<dbReference type="Proteomes" id="UP001217089">
    <property type="component" value="Unassembled WGS sequence"/>
</dbReference>
<reference evidence="7 8" key="1">
    <citation type="submission" date="2022-12" db="EMBL/GenBank/DDBJ databases">
        <title>Chromosome-level genome of Tegillarca granosa.</title>
        <authorList>
            <person name="Kim J."/>
        </authorList>
    </citation>
    <scope>NUCLEOTIDE SEQUENCE [LARGE SCALE GENOMIC DNA]</scope>
    <source>
        <strain evidence="7">Teg-2019</strain>
        <tissue evidence="7">Adductor muscle</tissue>
    </source>
</reference>
<comment type="subcellular location">
    <subcellularLocation>
        <location evidence="1">Membrane</location>
        <topology evidence="1">Multi-pass membrane protein</topology>
    </subcellularLocation>
</comment>
<name>A0ABQ9DZ28_TEGGR</name>
<feature type="transmembrane region" description="Helical" evidence="5">
    <location>
        <begin position="155"/>
        <end position="172"/>
    </location>
</feature>
<feature type="transmembrane region" description="Helical" evidence="5">
    <location>
        <begin position="222"/>
        <end position="247"/>
    </location>
</feature>
<protein>
    <recommendedName>
        <fullName evidence="6">Amino acid transporter transmembrane domain-containing protein</fullName>
    </recommendedName>
</protein>
<evidence type="ECO:0000256" key="1">
    <source>
        <dbReference type="ARBA" id="ARBA00004141"/>
    </source>
</evidence>
<dbReference type="PANTHER" id="PTHR22950:SF349">
    <property type="entry name" value="AMINO ACID TRANSPORTER TRANSMEMBRANE DOMAIN-CONTAINING PROTEIN"/>
    <property type="match status" value="1"/>
</dbReference>
<feature type="transmembrane region" description="Helical" evidence="5">
    <location>
        <begin position="192"/>
        <end position="210"/>
    </location>
</feature>
<organism evidence="7 8">
    <name type="scientific">Tegillarca granosa</name>
    <name type="common">Malaysian cockle</name>
    <name type="synonym">Anadara granosa</name>
    <dbReference type="NCBI Taxonomy" id="220873"/>
    <lineage>
        <taxon>Eukaryota</taxon>
        <taxon>Metazoa</taxon>
        <taxon>Spiralia</taxon>
        <taxon>Lophotrochozoa</taxon>
        <taxon>Mollusca</taxon>
        <taxon>Bivalvia</taxon>
        <taxon>Autobranchia</taxon>
        <taxon>Pteriomorphia</taxon>
        <taxon>Arcoida</taxon>
        <taxon>Arcoidea</taxon>
        <taxon>Arcidae</taxon>
        <taxon>Tegillarca</taxon>
    </lineage>
</organism>
<feature type="transmembrane region" description="Helical" evidence="5">
    <location>
        <begin position="20"/>
        <end position="40"/>
    </location>
</feature>
<evidence type="ECO:0000259" key="6">
    <source>
        <dbReference type="Pfam" id="PF01490"/>
    </source>
</evidence>
<feature type="transmembrane region" description="Helical" evidence="5">
    <location>
        <begin position="267"/>
        <end position="293"/>
    </location>
</feature>
<keyword evidence="4 5" id="KW-0472">Membrane</keyword>
<feature type="transmembrane region" description="Helical" evidence="5">
    <location>
        <begin position="354"/>
        <end position="376"/>
    </location>
</feature>
<dbReference type="InterPro" id="IPR013057">
    <property type="entry name" value="AA_transpt_TM"/>
</dbReference>